<dbReference type="AlphaFoldDB" id="A0A1H1BZB9"/>
<name>A0A1H1BZB9_9MICC</name>
<dbReference type="STRING" id="37928.SAMN04489742_1654"/>
<sequence length="70" mass="7605">MPATEGTLAHRRSAPPGWAVQRVAGALETEQQAGRRTNTIDLARRTDLSKGLARRCLNHLQSTSAAVILR</sequence>
<gene>
    <name evidence="1" type="ORF">SAMN04489742_1654</name>
</gene>
<reference evidence="1 2" key="1">
    <citation type="submission" date="2016-10" db="EMBL/GenBank/DDBJ databases">
        <authorList>
            <person name="de Groot N.N."/>
        </authorList>
    </citation>
    <scope>NUCLEOTIDE SEQUENCE [LARGE SCALE GENOMIC DNA]</scope>
    <source>
        <strain evidence="1 2">DSM 20117</strain>
    </source>
</reference>
<evidence type="ECO:0000313" key="2">
    <source>
        <dbReference type="Proteomes" id="UP000181917"/>
    </source>
</evidence>
<evidence type="ECO:0008006" key="3">
    <source>
        <dbReference type="Google" id="ProtNLM"/>
    </source>
</evidence>
<proteinExistence type="predicted"/>
<accession>A0A1H1BZB9</accession>
<dbReference type="Proteomes" id="UP000181917">
    <property type="component" value="Unassembled WGS sequence"/>
</dbReference>
<dbReference type="EMBL" id="FNKH01000002">
    <property type="protein sequence ID" value="SDQ57313.1"/>
    <property type="molecule type" value="Genomic_DNA"/>
</dbReference>
<evidence type="ECO:0000313" key="1">
    <source>
        <dbReference type="EMBL" id="SDQ57313.1"/>
    </source>
</evidence>
<keyword evidence="2" id="KW-1185">Reference proteome</keyword>
<organism evidence="1 2">
    <name type="scientific">Crystallibacter crystallopoietes</name>
    <dbReference type="NCBI Taxonomy" id="37928"/>
    <lineage>
        <taxon>Bacteria</taxon>
        <taxon>Bacillati</taxon>
        <taxon>Actinomycetota</taxon>
        <taxon>Actinomycetes</taxon>
        <taxon>Micrococcales</taxon>
        <taxon>Micrococcaceae</taxon>
        <taxon>Crystallibacter</taxon>
    </lineage>
</organism>
<protein>
    <recommendedName>
        <fullName evidence="3">IclR helix-turn-helix domain-containing protein</fullName>
    </recommendedName>
</protein>